<dbReference type="InterPro" id="IPR037402">
    <property type="entry name" value="YidZ_PBP2"/>
</dbReference>
<dbReference type="CDD" id="cd08417">
    <property type="entry name" value="PBP2_Nitroaromatics_like"/>
    <property type="match status" value="1"/>
</dbReference>
<dbReference type="PROSITE" id="PS50931">
    <property type="entry name" value="HTH_LYSR"/>
    <property type="match status" value="1"/>
</dbReference>
<proteinExistence type="inferred from homology"/>
<dbReference type="InterPro" id="IPR005119">
    <property type="entry name" value="LysR_subst-bd"/>
</dbReference>
<dbReference type="InterPro" id="IPR000847">
    <property type="entry name" value="LysR_HTH_N"/>
</dbReference>
<evidence type="ECO:0000256" key="1">
    <source>
        <dbReference type="ARBA" id="ARBA00009437"/>
    </source>
</evidence>
<evidence type="ECO:0000313" key="7">
    <source>
        <dbReference type="Proteomes" id="UP000190989"/>
    </source>
</evidence>
<evidence type="ECO:0000256" key="4">
    <source>
        <dbReference type="ARBA" id="ARBA00023163"/>
    </source>
</evidence>
<evidence type="ECO:0000256" key="3">
    <source>
        <dbReference type="ARBA" id="ARBA00023125"/>
    </source>
</evidence>
<accession>A0A1U6IJF3</accession>
<gene>
    <name evidence="6" type="ORF">SAMN06295987_107134</name>
</gene>
<dbReference type="Proteomes" id="UP000190989">
    <property type="component" value="Unassembled WGS sequence"/>
</dbReference>
<organism evidence="6 7">
    <name type="scientific">Novosphingobium mathurense</name>
    <dbReference type="NCBI Taxonomy" id="428990"/>
    <lineage>
        <taxon>Bacteria</taxon>
        <taxon>Pseudomonadati</taxon>
        <taxon>Pseudomonadota</taxon>
        <taxon>Alphaproteobacteria</taxon>
        <taxon>Sphingomonadales</taxon>
        <taxon>Sphingomonadaceae</taxon>
        <taxon>Novosphingobium</taxon>
    </lineage>
</organism>
<dbReference type="Gene3D" id="3.40.190.10">
    <property type="entry name" value="Periplasmic binding protein-like II"/>
    <property type="match status" value="2"/>
</dbReference>
<dbReference type="PRINTS" id="PR00039">
    <property type="entry name" value="HTHLYSR"/>
</dbReference>
<keyword evidence="7" id="KW-1185">Reference proteome</keyword>
<dbReference type="InterPro" id="IPR050389">
    <property type="entry name" value="LysR-type_TF"/>
</dbReference>
<dbReference type="PANTHER" id="PTHR30118">
    <property type="entry name" value="HTH-TYPE TRANSCRIPTIONAL REGULATOR LEUO-RELATED"/>
    <property type="match status" value="1"/>
</dbReference>
<comment type="similarity">
    <text evidence="1">Belongs to the LysR transcriptional regulatory family.</text>
</comment>
<dbReference type="GO" id="GO:0003677">
    <property type="term" value="F:DNA binding"/>
    <property type="evidence" value="ECO:0007669"/>
    <property type="project" value="UniProtKB-KW"/>
</dbReference>
<keyword evidence="2" id="KW-0805">Transcription regulation</keyword>
<feature type="domain" description="HTH lysR-type" evidence="5">
    <location>
        <begin position="6"/>
        <end position="63"/>
    </location>
</feature>
<dbReference type="PANTHER" id="PTHR30118:SF6">
    <property type="entry name" value="HTH-TYPE TRANSCRIPTIONAL REGULATOR LEUO"/>
    <property type="match status" value="1"/>
</dbReference>
<dbReference type="Gene3D" id="1.10.10.10">
    <property type="entry name" value="Winged helix-like DNA-binding domain superfamily/Winged helix DNA-binding domain"/>
    <property type="match status" value="1"/>
</dbReference>
<dbReference type="SUPFAM" id="SSF53850">
    <property type="entry name" value="Periplasmic binding protein-like II"/>
    <property type="match status" value="1"/>
</dbReference>
<dbReference type="RefSeq" id="WP_079731486.1">
    <property type="nucleotide sequence ID" value="NZ_FVZE01000007.1"/>
</dbReference>
<dbReference type="AlphaFoldDB" id="A0A1U6IJF3"/>
<evidence type="ECO:0000256" key="2">
    <source>
        <dbReference type="ARBA" id="ARBA00023015"/>
    </source>
</evidence>
<dbReference type="SUPFAM" id="SSF46785">
    <property type="entry name" value="Winged helix' DNA-binding domain"/>
    <property type="match status" value="1"/>
</dbReference>
<dbReference type="InterPro" id="IPR036388">
    <property type="entry name" value="WH-like_DNA-bd_sf"/>
</dbReference>
<keyword evidence="3" id="KW-0238">DNA-binding</keyword>
<dbReference type="InterPro" id="IPR036390">
    <property type="entry name" value="WH_DNA-bd_sf"/>
</dbReference>
<evidence type="ECO:0000313" key="6">
    <source>
        <dbReference type="EMBL" id="SLK08149.1"/>
    </source>
</evidence>
<dbReference type="Pfam" id="PF03466">
    <property type="entry name" value="LysR_substrate"/>
    <property type="match status" value="1"/>
</dbReference>
<name>A0A1U6IJF3_9SPHN</name>
<protein>
    <submittedName>
        <fullName evidence="6">LysR family transcriptional regulator, nod-box dependent transcriptional activator</fullName>
    </submittedName>
</protein>
<dbReference type="STRING" id="428990.SAMN06295987_107134"/>
<evidence type="ECO:0000259" key="5">
    <source>
        <dbReference type="PROSITE" id="PS50931"/>
    </source>
</evidence>
<keyword evidence="4" id="KW-0804">Transcription</keyword>
<dbReference type="EMBL" id="FVZE01000007">
    <property type="protein sequence ID" value="SLK08149.1"/>
    <property type="molecule type" value="Genomic_DNA"/>
</dbReference>
<dbReference type="GO" id="GO:0003700">
    <property type="term" value="F:DNA-binding transcription factor activity"/>
    <property type="evidence" value="ECO:0007669"/>
    <property type="project" value="InterPro"/>
</dbReference>
<sequence>MHLKGTDLNLLVALEALLTEKSVTLAAERLHVTQPAMSNALKRIRDRFGDEILVRNGRSLELTPAAQTMIFPLQEILAQAEALLNVGSAFDPMTARKTFRIMMSDYCADILLPPISKALSQLAPNIKCEVDFLNNKALYRLWSGDVDLCVTPQDLRLVDPSFKAGSFQRKEIFKDRFVCVVATSNPATRGGLDGETYRTSPHVCVRFGDGTISMDEQAKKQLGLDTKIIVPTVATLTKVVPGTDIIATVPERLVRDTRHLEGMKVLPCPLEIPEIVETMSWHPRADHDPSHSWFRQVMIDASAKLPPIGALAT</sequence>
<reference evidence="7" key="1">
    <citation type="submission" date="2017-02" db="EMBL/GenBank/DDBJ databases">
        <authorList>
            <person name="Varghese N."/>
            <person name="Submissions S."/>
        </authorList>
    </citation>
    <scope>NUCLEOTIDE SEQUENCE [LARGE SCALE GENOMIC DNA]</scope>
    <source>
        <strain evidence="7">SM117</strain>
    </source>
</reference>
<dbReference type="Pfam" id="PF00126">
    <property type="entry name" value="HTH_1"/>
    <property type="match status" value="1"/>
</dbReference>